<dbReference type="Proteomes" id="UP000054032">
    <property type="component" value="Unassembled WGS sequence"/>
</dbReference>
<evidence type="ECO:0000256" key="1">
    <source>
        <dbReference type="SAM" id="Coils"/>
    </source>
</evidence>
<dbReference type="OrthoDB" id="3545916at2759"/>
<dbReference type="RefSeq" id="XP_007693245.1">
    <property type="nucleotide sequence ID" value="XM_007695055.1"/>
</dbReference>
<keyword evidence="1" id="KW-0175">Coiled coil</keyword>
<protein>
    <submittedName>
        <fullName evidence="2">Uncharacterized protein</fullName>
    </submittedName>
</protein>
<gene>
    <name evidence="2" type="ORF">COCMIDRAFT_109326</name>
</gene>
<proteinExistence type="predicted"/>
<keyword evidence="3" id="KW-1185">Reference proteome</keyword>
<dbReference type="KEGG" id="bor:COCMIDRAFT_109326"/>
<feature type="non-terminal residue" evidence="2">
    <location>
        <position position="1"/>
    </location>
</feature>
<evidence type="ECO:0000313" key="3">
    <source>
        <dbReference type="Proteomes" id="UP000054032"/>
    </source>
</evidence>
<dbReference type="GeneID" id="19119410"/>
<dbReference type="HOGENOM" id="CLU_834205_0_0_1"/>
<name>W6YXH5_COCMI</name>
<sequence length="336" mass="38547">KKKQHISDARLRESLQNLDISQDEAQGLRNQVQALQKELLAQVSKVEVVSDETLSRDFRILASLVKSLSRSIQPTQDSPMLHTLGFFVLVQDVAKHHWNTRARQKAYVEASIWSMLIDGLFHHPFEFCRPIEVLNEDWRLIFAEEFFDDWPTPTPESESWRLTTVNTLISQIGRETTTTGQCHEDSQELSKKVRSLQKGVFKKRESVANTIRSHLTAISTGDHSNIPGIVDQAFKLAFNMSMQPFRVQITWPDVGADFEADHMSSVPDRNGQDIRRGVVAFIVNPGLTRWGDAHGQNFEKRHEIVPSLVQLEPVQVNHKYLRSRVIAKQEEEHVQR</sequence>
<evidence type="ECO:0000313" key="2">
    <source>
        <dbReference type="EMBL" id="EUC40239.1"/>
    </source>
</evidence>
<dbReference type="AlphaFoldDB" id="W6YXH5"/>
<dbReference type="STRING" id="930090.W6YXH5"/>
<feature type="coiled-coil region" evidence="1">
    <location>
        <begin position="11"/>
        <end position="45"/>
    </location>
</feature>
<dbReference type="EMBL" id="KI964183">
    <property type="protein sequence ID" value="EUC40239.1"/>
    <property type="molecule type" value="Genomic_DNA"/>
</dbReference>
<organism evidence="2 3">
    <name type="scientific">Bipolaris oryzae ATCC 44560</name>
    <dbReference type="NCBI Taxonomy" id="930090"/>
    <lineage>
        <taxon>Eukaryota</taxon>
        <taxon>Fungi</taxon>
        <taxon>Dikarya</taxon>
        <taxon>Ascomycota</taxon>
        <taxon>Pezizomycotina</taxon>
        <taxon>Dothideomycetes</taxon>
        <taxon>Pleosporomycetidae</taxon>
        <taxon>Pleosporales</taxon>
        <taxon>Pleosporineae</taxon>
        <taxon>Pleosporaceae</taxon>
        <taxon>Bipolaris</taxon>
    </lineage>
</organism>
<accession>W6YXH5</accession>
<reference evidence="2 3" key="1">
    <citation type="journal article" date="2013" name="PLoS Genet.">
        <title>Comparative genome structure, secondary metabolite, and effector coding capacity across Cochliobolus pathogens.</title>
        <authorList>
            <person name="Condon B.J."/>
            <person name="Leng Y."/>
            <person name="Wu D."/>
            <person name="Bushley K.E."/>
            <person name="Ohm R.A."/>
            <person name="Otillar R."/>
            <person name="Martin J."/>
            <person name="Schackwitz W."/>
            <person name="Grimwood J."/>
            <person name="MohdZainudin N."/>
            <person name="Xue C."/>
            <person name="Wang R."/>
            <person name="Manning V.A."/>
            <person name="Dhillon B."/>
            <person name="Tu Z.J."/>
            <person name="Steffenson B.J."/>
            <person name="Salamov A."/>
            <person name="Sun H."/>
            <person name="Lowry S."/>
            <person name="LaButti K."/>
            <person name="Han J."/>
            <person name="Copeland A."/>
            <person name="Lindquist E."/>
            <person name="Barry K."/>
            <person name="Schmutz J."/>
            <person name="Baker S.E."/>
            <person name="Ciuffetti L.M."/>
            <person name="Grigoriev I.V."/>
            <person name="Zhong S."/>
            <person name="Turgeon B.G."/>
        </authorList>
    </citation>
    <scope>NUCLEOTIDE SEQUENCE [LARGE SCALE GENOMIC DNA]</scope>
    <source>
        <strain evidence="2 3">ATCC 44560</strain>
    </source>
</reference>